<evidence type="ECO:0000256" key="13">
    <source>
        <dbReference type="ARBA" id="ARBA00023012"/>
    </source>
</evidence>
<dbReference type="InterPro" id="IPR003661">
    <property type="entry name" value="HisK_dim/P_dom"/>
</dbReference>
<sequence length="514" mass="56197">MSPWVKDAVCRYGFAIASTVAVTWVRIFLSVSLEDRVPFALYYVSVLLTAWVGGSGPAVLALVMGIFATALWVIPPEGSLLGGDPAHLVALFVYGLVGVVAIVLFRRNDEEHALSQQHARNCDAMSKQLSDSDRRKDEFLALLAHELRNPLATLRTGIEYMERPNLESHKRREVRRSMRRQLEQLVLIVEDLLDVSRYLRGGLTLKREVIDLRDVIDRAIEMVRPQIDSNEHDLKFSRPAFPAAVNGDPLRLIQVVTNLLSNAAKYTPRQGRIRIFLDSEPTEMVLHVVDNGIGVALESQNAIFELFTQANASSTRESQGLGIGLALVKQLVEMHGGQAAVSSEGPGRGSRFTVRLPAADPALMTEPTPELSGVFAALPSPPPTDRGRPTRVLVVDDNVDAARTLASLLKLDGYAVRAAHDGCSGIEQACAFKPDVILLDIGMPGMDGYETARRIRAQRIDPRPTIVAVTGWGSDRDRAQSQAAGIDIHLVKPIDMAELNRAMATVDRGAAECV</sequence>
<reference evidence="19 20" key="1">
    <citation type="submission" date="2019-02" db="EMBL/GenBank/DDBJ databases">
        <title>Deep-cultivation of Planctomycetes and their phenomic and genomic characterization uncovers novel biology.</title>
        <authorList>
            <person name="Wiegand S."/>
            <person name="Jogler M."/>
            <person name="Boedeker C."/>
            <person name="Pinto D."/>
            <person name="Vollmers J."/>
            <person name="Rivas-Marin E."/>
            <person name="Kohn T."/>
            <person name="Peeters S.H."/>
            <person name="Heuer A."/>
            <person name="Rast P."/>
            <person name="Oberbeckmann S."/>
            <person name="Bunk B."/>
            <person name="Jeske O."/>
            <person name="Meyerdierks A."/>
            <person name="Storesund J.E."/>
            <person name="Kallscheuer N."/>
            <person name="Luecker S."/>
            <person name="Lage O.M."/>
            <person name="Pohl T."/>
            <person name="Merkel B.J."/>
            <person name="Hornburger P."/>
            <person name="Mueller R.-W."/>
            <person name="Bruemmer F."/>
            <person name="Labrenz M."/>
            <person name="Spormann A.M."/>
            <person name="Op den Camp H."/>
            <person name="Overmann J."/>
            <person name="Amann R."/>
            <person name="Jetten M.S.M."/>
            <person name="Mascher T."/>
            <person name="Medema M.H."/>
            <person name="Devos D.P."/>
            <person name="Kaster A.-K."/>
            <person name="Ovreas L."/>
            <person name="Rohde M."/>
            <person name="Galperin M.Y."/>
            <person name="Jogler C."/>
        </authorList>
    </citation>
    <scope>NUCLEOTIDE SEQUENCE [LARGE SCALE GENOMIC DNA]</scope>
    <source>
        <strain evidence="19 20">Pla175</strain>
    </source>
</reference>
<feature type="domain" description="Histidine kinase" evidence="17">
    <location>
        <begin position="142"/>
        <end position="360"/>
    </location>
</feature>
<dbReference type="InterPro" id="IPR003594">
    <property type="entry name" value="HATPase_dom"/>
</dbReference>
<evidence type="ECO:0000256" key="2">
    <source>
        <dbReference type="ARBA" id="ARBA00004141"/>
    </source>
</evidence>
<dbReference type="OrthoDB" id="9809348at2"/>
<keyword evidence="20" id="KW-1185">Reference proteome</keyword>
<keyword evidence="7 19" id="KW-0808">Transferase</keyword>
<evidence type="ECO:0000256" key="11">
    <source>
        <dbReference type="ARBA" id="ARBA00022840"/>
    </source>
</evidence>
<keyword evidence="9" id="KW-0547">Nucleotide-binding</keyword>
<dbReference type="PROSITE" id="PS50110">
    <property type="entry name" value="RESPONSE_REGULATORY"/>
    <property type="match status" value="1"/>
</dbReference>
<feature type="transmembrane region" description="Helical" evidence="16">
    <location>
        <begin position="41"/>
        <end position="74"/>
    </location>
</feature>
<evidence type="ECO:0000256" key="9">
    <source>
        <dbReference type="ARBA" id="ARBA00022741"/>
    </source>
</evidence>
<proteinExistence type="predicted"/>
<evidence type="ECO:0000256" key="3">
    <source>
        <dbReference type="ARBA" id="ARBA00004236"/>
    </source>
</evidence>
<dbReference type="SMART" id="SM00387">
    <property type="entry name" value="HATPase_c"/>
    <property type="match status" value="1"/>
</dbReference>
<feature type="transmembrane region" description="Helical" evidence="16">
    <location>
        <begin position="12"/>
        <end position="29"/>
    </location>
</feature>
<dbReference type="Gene3D" id="3.30.565.10">
    <property type="entry name" value="Histidine kinase-like ATPase, C-terminal domain"/>
    <property type="match status" value="1"/>
</dbReference>
<evidence type="ECO:0000256" key="4">
    <source>
        <dbReference type="ARBA" id="ARBA00012438"/>
    </source>
</evidence>
<dbReference type="InterPro" id="IPR025201">
    <property type="entry name" value="KdpD_TM"/>
</dbReference>
<dbReference type="GO" id="GO:0000155">
    <property type="term" value="F:phosphorelay sensor kinase activity"/>
    <property type="evidence" value="ECO:0007669"/>
    <property type="project" value="InterPro"/>
</dbReference>
<evidence type="ECO:0000256" key="8">
    <source>
        <dbReference type="ARBA" id="ARBA00022692"/>
    </source>
</evidence>
<dbReference type="KEGG" id="pnd:Pla175_05630"/>
<dbReference type="InterPro" id="IPR038318">
    <property type="entry name" value="KdpD_sf"/>
</dbReference>
<name>A0A518D6Y0_9BACT</name>
<dbReference type="FunFam" id="3.30.565.10:FF:000023">
    <property type="entry name" value="PAS domain-containing sensor histidine kinase"/>
    <property type="match status" value="1"/>
</dbReference>
<evidence type="ECO:0000256" key="15">
    <source>
        <dbReference type="PROSITE-ProRule" id="PRU00169"/>
    </source>
</evidence>
<keyword evidence="10 19" id="KW-0418">Kinase</keyword>
<keyword evidence="6 15" id="KW-0597">Phosphoprotein</keyword>
<dbReference type="InterPro" id="IPR036097">
    <property type="entry name" value="HisK_dim/P_sf"/>
</dbReference>
<dbReference type="SMART" id="SM00388">
    <property type="entry name" value="HisKA"/>
    <property type="match status" value="1"/>
</dbReference>
<keyword evidence="13" id="KW-0902">Two-component regulatory system</keyword>
<dbReference type="SUPFAM" id="SSF52172">
    <property type="entry name" value="CheY-like"/>
    <property type="match status" value="1"/>
</dbReference>
<feature type="domain" description="Response regulatory" evidence="18">
    <location>
        <begin position="391"/>
        <end position="507"/>
    </location>
</feature>
<dbReference type="SUPFAM" id="SSF47384">
    <property type="entry name" value="Homodimeric domain of signal transducing histidine kinase"/>
    <property type="match status" value="1"/>
</dbReference>
<evidence type="ECO:0000256" key="5">
    <source>
        <dbReference type="ARBA" id="ARBA00022475"/>
    </source>
</evidence>
<dbReference type="Proteomes" id="UP000317429">
    <property type="component" value="Chromosome"/>
</dbReference>
<dbReference type="InterPro" id="IPR005467">
    <property type="entry name" value="His_kinase_dom"/>
</dbReference>
<dbReference type="CDD" id="cd00082">
    <property type="entry name" value="HisKA"/>
    <property type="match status" value="1"/>
</dbReference>
<feature type="modified residue" description="4-aspartylphosphate" evidence="15">
    <location>
        <position position="440"/>
    </location>
</feature>
<dbReference type="Pfam" id="PF00072">
    <property type="entry name" value="Response_reg"/>
    <property type="match status" value="1"/>
</dbReference>
<dbReference type="SMART" id="SM00448">
    <property type="entry name" value="REC"/>
    <property type="match status" value="1"/>
</dbReference>
<dbReference type="InterPro" id="IPR001789">
    <property type="entry name" value="Sig_transdc_resp-reg_receiver"/>
</dbReference>
<dbReference type="Pfam" id="PF00512">
    <property type="entry name" value="HisKA"/>
    <property type="match status" value="1"/>
</dbReference>
<feature type="transmembrane region" description="Helical" evidence="16">
    <location>
        <begin position="86"/>
        <end position="105"/>
    </location>
</feature>
<evidence type="ECO:0000313" key="19">
    <source>
        <dbReference type="EMBL" id="QDU87206.1"/>
    </source>
</evidence>
<evidence type="ECO:0000313" key="20">
    <source>
        <dbReference type="Proteomes" id="UP000317429"/>
    </source>
</evidence>
<dbReference type="AlphaFoldDB" id="A0A518D6Y0"/>
<evidence type="ECO:0000256" key="7">
    <source>
        <dbReference type="ARBA" id="ARBA00022679"/>
    </source>
</evidence>
<dbReference type="CDD" id="cd17580">
    <property type="entry name" value="REC_2_DhkD-like"/>
    <property type="match status" value="1"/>
</dbReference>
<dbReference type="InterPro" id="IPR011006">
    <property type="entry name" value="CheY-like_superfamily"/>
</dbReference>
<accession>A0A518D6Y0</accession>
<dbReference type="EC" id="2.7.13.3" evidence="4"/>
<comment type="catalytic activity">
    <reaction evidence="1">
        <text>ATP + protein L-histidine = ADP + protein N-phospho-L-histidine.</text>
        <dbReference type="EC" id="2.7.13.3"/>
    </reaction>
</comment>
<keyword evidence="12 16" id="KW-1133">Transmembrane helix</keyword>
<comment type="subcellular location">
    <subcellularLocation>
        <location evidence="3">Cell membrane</location>
    </subcellularLocation>
    <subcellularLocation>
        <location evidence="2">Membrane</location>
        <topology evidence="2">Multi-pass membrane protein</topology>
    </subcellularLocation>
</comment>
<protein>
    <recommendedName>
        <fullName evidence="4">histidine kinase</fullName>
        <ecNumber evidence="4">2.7.13.3</ecNumber>
    </recommendedName>
</protein>
<dbReference type="Gene3D" id="1.10.287.130">
    <property type="match status" value="1"/>
</dbReference>
<dbReference type="SUPFAM" id="SSF55874">
    <property type="entry name" value="ATPase domain of HSP90 chaperone/DNA topoisomerase II/histidine kinase"/>
    <property type="match status" value="1"/>
</dbReference>
<dbReference type="InterPro" id="IPR036890">
    <property type="entry name" value="HATPase_C_sf"/>
</dbReference>
<dbReference type="PRINTS" id="PR00344">
    <property type="entry name" value="BCTRLSENSOR"/>
</dbReference>
<dbReference type="RefSeq" id="WP_145281130.1">
    <property type="nucleotide sequence ID" value="NZ_CP036291.1"/>
</dbReference>
<evidence type="ECO:0000256" key="12">
    <source>
        <dbReference type="ARBA" id="ARBA00022989"/>
    </source>
</evidence>
<keyword evidence="5" id="KW-1003">Cell membrane</keyword>
<dbReference type="PANTHER" id="PTHR43547">
    <property type="entry name" value="TWO-COMPONENT HISTIDINE KINASE"/>
    <property type="match status" value="1"/>
</dbReference>
<dbReference type="Pfam" id="PF13493">
    <property type="entry name" value="DUF4118"/>
    <property type="match status" value="1"/>
</dbReference>
<evidence type="ECO:0000259" key="18">
    <source>
        <dbReference type="PROSITE" id="PS50110"/>
    </source>
</evidence>
<keyword evidence="11" id="KW-0067">ATP-binding</keyword>
<evidence type="ECO:0000259" key="17">
    <source>
        <dbReference type="PROSITE" id="PS50109"/>
    </source>
</evidence>
<dbReference type="InterPro" id="IPR004358">
    <property type="entry name" value="Sig_transdc_His_kin-like_C"/>
</dbReference>
<evidence type="ECO:0000256" key="14">
    <source>
        <dbReference type="ARBA" id="ARBA00023136"/>
    </source>
</evidence>
<evidence type="ECO:0000256" key="1">
    <source>
        <dbReference type="ARBA" id="ARBA00000085"/>
    </source>
</evidence>
<dbReference type="Pfam" id="PF02518">
    <property type="entry name" value="HATPase_c"/>
    <property type="match status" value="1"/>
</dbReference>
<gene>
    <name evidence="19" type="primary">luxQ_2</name>
    <name evidence="19" type="ORF">Pla175_05630</name>
</gene>
<keyword evidence="8 16" id="KW-0812">Transmembrane</keyword>
<dbReference type="EMBL" id="CP036291">
    <property type="protein sequence ID" value="QDU87206.1"/>
    <property type="molecule type" value="Genomic_DNA"/>
</dbReference>
<evidence type="ECO:0000256" key="10">
    <source>
        <dbReference type="ARBA" id="ARBA00022777"/>
    </source>
</evidence>
<dbReference type="Gene3D" id="3.40.50.2300">
    <property type="match status" value="1"/>
</dbReference>
<dbReference type="GO" id="GO:0005524">
    <property type="term" value="F:ATP binding"/>
    <property type="evidence" value="ECO:0007669"/>
    <property type="project" value="UniProtKB-KW"/>
</dbReference>
<dbReference type="Gene3D" id="1.20.120.620">
    <property type="entry name" value="Backbone structure of the membrane domain of e. Coli histidine kinase receptor kdpd"/>
    <property type="match status" value="1"/>
</dbReference>
<dbReference type="PANTHER" id="PTHR43547:SF2">
    <property type="entry name" value="HYBRID SIGNAL TRANSDUCTION HISTIDINE KINASE C"/>
    <property type="match status" value="1"/>
</dbReference>
<evidence type="ECO:0000256" key="6">
    <source>
        <dbReference type="ARBA" id="ARBA00022553"/>
    </source>
</evidence>
<dbReference type="PROSITE" id="PS50109">
    <property type="entry name" value="HIS_KIN"/>
    <property type="match status" value="1"/>
</dbReference>
<evidence type="ECO:0000256" key="16">
    <source>
        <dbReference type="SAM" id="Phobius"/>
    </source>
</evidence>
<organism evidence="19 20">
    <name type="scientific">Pirellulimonas nuda</name>
    <dbReference type="NCBI Taxonomy" id="2528009"/>
    <lineage>
        <taxon>Bacteria</taxon>
        <taxon>Pseudomonadati</taxon>
        <taxon>Planctomycetota</taxon>
        <taxon>Planctomycetia</taxon>
        <taxon>Pirellulales</taxon>
        <taxon>Lacipirellulaceae</taxon>
        <taxon>Pirellulimonas</taxon>
    </lineage>
</organism>
<dbReference type="GO" id="GO:0005886">
    <property type="term" value="C:plasma membrane"/>
    <property type="evidence" value="ECO:0007669"/>
    <property type="project" value="UniProtKB-SubCell"/>
</dbReference>
<keyword evidence="14 16" id="KW-0472">Membrane</keyword>